<keyword evidence="6 8" id="KW-1133">Transmembrane helix</keyword>
<evidence type="ECO:0000256" key="2">
    <source>
        <dbReference type="ARBA" id="ARBA00007935"/>
    </source>
</evidence>
<evidence type="ECO:0000256" key="6">
    <source>
        <dbReference type="ARBA" id="ARBA00022989"/>
    </source>
</evidence>
<feature type="transmembrane region" description="Helical" evidence="8">
    <location>
        <begin position="322"/>
        <end position="341"/>
    </location>
</feature>
<dbReference type="InterPro" id="IPR037294">
    <property type="entry name" value="ABC_BtuC-like"/>
</dbReference>
<dbReference type="RefSeq" id="WP_093378448.1">
    <property type="nucleotide sequence ID" value="NZ_BNAN01000003.1"/>
</dbReference>
<evidence type="ECO:0000256" key="5">
    <source>
        <dbReference type="ARBA" id="ARBA00022692"/>
    </source>
</evidence>
<dbReference type="AlphaFoldDB" id="A0A1I2H6C5"/>
<gene>
    <name evidence="9" type="ORF">SAMN04488035_2186</name>
</gene>
<dbReference type="InterPro" id="IPR000522">
    <property type="entry name" value="ABC_transptr_permease_BtuC"/>
</dbReference>
<keyword evidence="10" id="KW-1185">Reference proteome</keyword>
<dbReference type="Pfam" id="PF01032">
    <property type="entry name" value="FecCD"/>
    <property type="match status" value="1"/>
</dbReference>
<dbReference type="Gene3D" id="1.10.3470.10">
    <property type="entry name" value="ABC transporter involved in vitamin B12 uptake, BtuC"/>
    <property type="match status" value="1"/>
</dbReference>
<evidence type="ECO:0000256" key="8">
    <source>
        <dbReference type="SAM" id="Phobius"/>
    </source>
</evidence>
<keyword evidence="7 8" id="KW-0472">Membrane</keyword>
<evidence type="ECO:0000256" key="7">
    <source>
        <dbReference type="ARBA" id="ARBA00023136"/>
    </source>
</evidence>
<dbReference type="CDD" id="cd06550">
    <property type="entry name" value="TM_ABC_iron-siderophores_like"/>
    <property type="match status" value="1"/>
</dbReference>
<dbReference type="GO" id="GO:0022857">
    <property type="term" value="F:transmembrane transporter activity"/>
    <property type="evidence" value="ECO:0007669"/>
    <property type="project" value="InterPro"/>
</dbReference>
<evidence type="ECO:0000256" key="4">
    <source>
        <dbReference type="ARBA" id="ARBA00022475"/>
    </source>
</evidence>
<feature type="transmembrane region" description="Helical" evidence="8">
    <location>
        <begin position="165"/>
        <end position="185"/>
    </location>
</feature>
<protein>
    <submittedName>
        <fullName evidence="9">Iron complex transport system permease protein</fullName>
    </submittedName>
</protein>
<feature type="transmembrane region" description="Helical" evidence="8">
    <location>
        <begin position="253"/>
        <end position="280"/>
    </location>
</feature>
<evidence type="ECO:0000256" key="1">
    <source>
        <dbReference type="ARBA" id="ARBA00004651"/>
    </source>
</evidence>
<comment type="similarity">
    <text evidence="2">Belongs to the binding-protein-dependent transport system permease family. FecCD subfamily.</text>
</comment>
<dbReference type="FunFam" id="1.10.3470.10:FF:000001">
    <property type="entry name" value="Vitamin B12 ABC transporter permease BtuC"/>
    <property type="match status" value="1"/>
</dbReference>
<organism evidence="9 10">
    <name type="scientific">Flavimobilis marinus</name>
    <dbReference type="NCBI Taxonomy" id="285351"/>
    <lineage>
        <taxon>Bacteria</taxon>
        <taxon>Bacillati</taxon>
        <taxon>Actinomycetota</taxon>
        <taxon>Actinomycetes</taxon>
        <taxon>Micrococcales</taxon>
        <taxon>Jonesiaceae</taxon>
        <taxon>Flavimobilis</taxon>
    </lineage>
</organism>
<reference evidence="10" key="1">
    <citation type="submission" date="2016-10" db="EMBL/GenBank/DDBJ databases">
        <authorList>
            <person name="Varghese N."/>
            <person name="Submissions S."/>
        </authorList>
    </citation>
    <scope>NUCLEOTIDE SEQUENCE [LARGE SCALE GENOMIC DNA]</scope>
    <source>
        <strain evidence="10">DSM 19083</strain>
    </source>
</reference>
<feature type="transmembrane region" description="Helical" evidence="8">
    <location>
        <begin position="20"/>
        <end position="44"/>
    </location>
</feature>
<keyword evidence="3" id="KW-0813">Transport</keyword>
<feature type="transmembrane region" description="Helical" evidence="8">
    <location>
        <begin position="107"/>
        <end position="128"/>
    </location>
</feature>
<sequence length="349" mass="34736">MTGVVTPAQPRVVRAAGRRASALGLGLLGAAVLVVGVALLSVAVGARQVPLADAWAALTAFEPGNVDHEAVRSRVPRTVVGLIVGAALGLAGALMQGMTRNPLADPGILGINAGASVAVVLGITFFSVASPSAYVWFAFAGAALAAVVVYLVASMGREGATPVKLALAGACVTAALTSALTALLITHTSELDVFRFWQVGSLGGRGLDVVAAVGPYAAVGAVIALASGRVLNGLSLGDDVARGLGQRVGASRVAAGVGVVLLCGSATAAAGPIAFVGLTVPHIARAITGPDYRWILAWSALLGPVLVLVADVVGRVVALPGQLQVGVVTAVIGAPVFIALVRRRKVSEL</sequence>
<keyword evidence="5 8" id="KW-0812">Transmembrane</keyword>
<dbReference type="Proteomes" id="UP000198520">
    <property type="component" value="Unassembled WGS sequence"/>
</dbReference>
<feature type="transmembrane region" description="Helical" evidence="8">
    <location>
        <begin position="75"/>
        <end position="95"/>
    </location>
</feature>
<dbReference type="OrthoDB" id="9782305at2"/>
<evidence type="ECO:0000313" key="10">
    <source>
        <dbReference type="Proteomes" id="UP000198520"/>
    </source>
</evidence>
<dbReference type="PANTHER" id="PTHR30472">
    <property type="entry name" value="FERRIC ENTEROBACTIN TRANSPORT SYSTEM PERMEASE PROTEIN"/>
    <property type="match status" value="1"/>
</dbReference>
<accession>A0A1I2H6C5</accession>
<dbReference type="GO" id="GO:0005886">
    <property type="term" value="C:plasma membrane"/>
    <property type="evidence" value="ECO:0007669"/>
    <property type="project" value="UniProtKB-SubCell"/>
</dbReference>
<proteinExistence type="inferred from homology"/>
<dbReference type="EMBL" id="FONZ01000003">
    <property type="protein sequence ID" value="SFF24537.1"/>
    <property type="molecule type" value="Genomic_DNA"/>
</dbReference>
<feature type="transmembrane region" description="Helical" evidence="8">
    <location>
        <begin position="292"/>
        <end position="310"/>
    </location>
</feature>
<comment type="subcellular location">
    <subcellularLocation>
        <location evidence="1">Cell membrane</location>
        <topology evidence="1">Multi-pass membrane protein</topology>
    </subcellularLocation>
</comment>
<dbReference type="SUPFAM" id="SSF81345">
    <property type="entry name" value="ABC transporter involved in vitamin B12 uptake, BtuC"/>
    <property type="match status" value="1"/>
</dbReference>
<evidence type="ECO:0000313" key="9">
    <source>
        <dbReference type="EMBL" id="SFF24537.1"/>
    </source>
</evidence>
<name>A0A1I2H6C5_9MICO</name>
<dbReference type="STRING" id="285351.SAMN04488035_2186"/>
<keyword evidence="4" id="KW-1003">Cell membrane</keyword>
<dbReference type="PANTHER" id="PTHR30472:SF1">
    <property type="entry name" value="FE(3+) DICITRATE TRANSPORT SYSTEM PERMEASE PROTEIN FECC-RELATED"/>
    <property type="match status" value="1"/>
</dbReference>
<evidence type="ECO:0000256" key="3">
    <source>
        <dbReference type="ARBA" id="ARBA00022448"/>
    </source>
</evidence>
<feature type="transmembrane region" description="Helical" evidence="8">
    <location>
        <begin position="134"/>
        <end position="153"/>
    </location>
</feature>
<dbReference type="GO" id="GO:0033214">
    <property type="term" value="P:siderophore-iron import into cell"/>
    <property type="evidence" value="ECO:0007669"/>
    <property type="project" value="TreeGrafter"/>
</dbReference>